<gene>
    <name evidence="1" type="ORF">A2W32_00310</name>
</gene>
<dbReference type="Proteomes" id="UP000177371">
    <property type="component" value="Unassembled WGS sequence"/>
</dbReference>
<reference evidence="1 2" key="1">
    <citation type="journal article" date="2016" name="Nat. Commun.">
        <title>Thousands of microbial genomes shed light on interconnected biogeochemical processes in an aquifer system.</title>
        <authorList>
            <person name="Anantharaman K."/>
            <person name="Brown C.T."/>
            <person name="Hug L.A."/>
            <person name="Sharon I."/>
            <person name="Castelle C.J."/>
            <person name="Probst A.J."/>
            <person name="Thomas B.C."/>
            <person name="Singh A."/>
            <person name="Wilkins M.J."/>
            <person name="Karaoz U."/>
            <person name="Brodie E.L."/>
            <person name="Williams K.H."/>
            <person name="Hubbard S.S."/>
            <person name="Banfield J.F."/>
        </authorList>
    </citation>
    <scope>NUCLEOTIDE SEQUENCE [LARGE SCALE GENOMIC DNA]</scope>
</reference>
<dbReference type="AlphaFoldDB" id="A0A1F4V1D9"/>
<proteinExistence type="predicted"/>
<organism evidence="1 2">
    <name type="scientific">candidate division WWE3 bacterium RBG_16_37_10</name>
    <dbReference type="NCBI Taxonomy" id="1802610"/>
    <lineage>
        <taxon>Bacteria</taxon>
        <taxon>Katanobacteria</taxon>
    </lineage>
</organism>
<evidence type="ECO:0000313" key="1">
    <source>
        <dbReference type="EMBL" id="OGC50989.1"/>
    </source>
</evidence>
<comment type="caution">
    <text evidence="1">The sequence shown here is derived from an EMBL/GenBank/DDBJ whole genome shotgun (WGS) entry which is preliminary data.</text>
</comment>
<sequence length="117" mass="12793">MYTLLLGDEKMCLRIGKLLADRLEVQVYEIPSREALPPEKAILVAINMTVGHAFSLGERISSVLVFESVGFASSQISLICGVFEGRVYRIPTCRESDSDVVDMCLAALNVNVSSIIV</sequence>
<evidence type="ECO:0000313" key="2">
    <source>
        <dbReference type="Proteomes" id="UP000177371"/>
    </source>
</evidence>
<name>A0A1F4V1D9_UNCKA</name>
<accession>A0A1F4V1D9</accession>
<protein>
    <submittedName>
        <fullName evidence="1">Uncharacterized protein</fullName>
    </submittedName>
</protein>
<dbReference type="EMBL" id="MEUT01000033">
    <property type="protein sequence ID" value="OGC50989.1"/>
    <property type="molecule type" value="Genomic_DNA"/>
</dbReference>